<feature type="domain" description="F-box" evidence="1">
    <location>
        <begin position="23"/>
        <end position="63"/>
    </location>
</feature>
<reference evidence="2 3" key="1">
    <citation type="submission" date="2021-03" db="EMBL/GenBank/DDBJ databases">
        <authorList>
            <person name="King G.J."/>
            <person name="Bancroft I."/>
            <person name="Baten A."/>
            <person name="Bloomfield J."/>
            <person name="Borpatragohain P."/>
            <person name="He Z."/>
            <person name="Irish N."/>
            <person name="Irwin J."/>
            <person name="Liu K."/>
            <person name="Mauleon R.P."/>
            <person name="Moore J."/>
            <person name="Morris R."/>
            <person name="Ostergaard L."/>
            <person name="Wang B."/>
            <person name="Wells R."/>
        </authorList>
    </citation>
    <scope>NUCLEOTIDE SEQUENCE [LARGE SCALE GENOMIC DNA]</scope>
    <source>
        <strain evidence="2">R-o-18</strain>
        <tissue evidence="2">Leaf</tissue>
    </source>
</reference>
<dbReference type="SMART" id="SM00256">
    <property type="entry name" value="FBOX"/>
    <property type="match status" value="2"/>
</dbReference>
<dbReference type="NCBIfam" id="TIGR01640">
    <property type="entry name" value="F_box_assoc_1"/>
    <property type="match status" value="2"/>
</dbReference>
<comment type="caution">
    <text evidence="2">The sequence shown here is derived from an EMBL/GenBank/DDBJ whole genome shotgun (WGS) entry which is preliminary data.</text>
</comment>
<feature type="domain" description="F-box" evidence="1">
    <location>
        <begin position="402"/>
        <end position="442"/>
    </location>
</feature>
<gene>
    <name evidence="2" type="primary">A08p021170.1_BraROA</name>
    <name evidence="2" type="ORF">IGI04_031104</name>
</gene>
<proteinExistence type="predicted"/>
<evidence type="ECO:0000313" key="2">
    <source>
        <dbReference type="EMBL" id="KAG5389563.1"/>
    </source>
</evidence>
<keyword evidence="3" id="KW-1185">Reference proteome</keyword>
<dbReference type="EMBL" id="JADBGQ010000007">
    <property type="protein sequence ID" value="KAG5389563.1"/>
    <property type="molecule type" value="Genomic_DNA"/>
</dbReference>
<organism evidence="2 3">
    <name type="scientific">Brassica rapa subsp. trilocularis</name>
    <dbReference type="NCBI Taxonomy" id="1813537"/>
    <lineage>
        <taxon>Eukaryota</taxon>
        <taxon>Viridiplantae</taxon>
        <taxon>Streptophyta</taxon>
        <taxon>Embryophyta</taxon>
        <taxon>Tracheophyta</taxon>
        <taxon>Spermatophyta</taxon>
        <taxon>Magnoliopsida</taxon>
        <taxon>eudicotyledons</taxon>
        <taxon>Gunneridae</taxon>
        <taxon>Pentapetalae</taxon>
        <taxon>rosids</taxon>
        <taxon>malvids</taxon>
        <taxon>Brassicales</taxon>
        <taxon>Brassicaceae</taxon>
        <taxon>Brassiceae</taxon>
        <taxon>Brassica</taxon>
    </lineage>
</organism>
<accession>A0ABQ7LV91</accession>
<protein>
    <recommendedName>
        <fullName evidence="1">F-box domain-containing protein</fullName>
    </recommendedName>
</protein>
<dbReference type="CDD" id="cd22157">
    <property type="entry name" value="F-box_AtFBW1-like"/>
    <property type="match status" value="2"/>
</dbReference>
<name>A0ABQ7LV91_BRACM</name>
<dbReference type="SUPFAM" id="SSF81383">
    <property type="entry name" value="F-box domain"/>
    <property type="match status" value="2"/>
</dbReference>
<evidence type="ECO:0000259" key="1">
    <source>
        <dbReference type="SMART" id="SM00256"/>
    </source>
</evidence>
<dbReference type="InterPro" id="IPR036047">
    <property type="entry name" value="F-box-like_dom_sf"/>
</dbReference>
<dbReference type="Pfam" id="PF00646">
    <property type="entry name" value="F-box"/>
    <property type="match status" value="2"/>
</dbReference>
<dbReference type="Proteomes" id="UP000823674">
    <property type="component" value="Chromosome A08"/>
</dbReference>
<dbReference type="InterPro" id="IPR017451">
    <property type="entry name" value="F-box-assoc_interact_dom"/>
</dbReference>
<dbReference type="InterPro" id="IPR013187">
    <property type="entry name" value="F-box-assoc_dom_typ3"/>
</dbReference>
<dbReference type="InterPro" id="IPR001810">
    <property type="entry name" value="F-box_dom"/>
</dbReference>
<dbReference type="Pfam" id="PF08268">
    <property type="entry name" value="FBA_3"/>
    <property type="match status" value="2"/>
</dbReference>
<dbReference type="PANTHER" id="PTHR31111">
    <property type="entry name" value="BNAA05G37150D PROTEIN-RELATED"/>
    <property type="match status" value="1"/>
</dbReference>
<dbReference type="PANTHER" id="PTHR31111:SF17">
    <property type="entry name" value="F-BOX DOMAIN-CONTAINING PROTEIN"/>
    <property type="match status" value="1"/>
</dbReference>
<sequence>MESISKGLRGSNVCKSHEASPVIPFDLVIEILTRLPPKSLMRFKSVSNVWSSLICSQYFTNRYQTVSSPAPRLYMGLSFLDSSHLKCMLISVSPSSDSDITISSFDAHQDLTKRAMRGYITHCPIYNTTTRQLVVLPKIEESSIIDGDHVNKNIKYHIGYDPVQDRYKVVCTVTTTSNKVGESITYMSEQWVFLLGGDISSRWRKIPCQSSHFPLTQGLTIKGRMYYLAWIRDLDHVLVSLDTSSEEISMLQAPEDNFNPLTVTLIECCEKVAILHYIDLETEGMMKLWVMEDAEKHRWSCKTLVFQSSQVDLFKKIKLGVVGTTRNGEVIFAPLDTACFYIILYDLQKNHMRKVEIKETPNRHLTKFCEAAGFDDRRRMESISKGLRGSNVCKSHEASPVIPFDLVIEILTRLPPKSLMRFKSVSNVWSSLICSQYFTNRYQTVSSPAPRLYMGLSFLDSSHLKCMLISVSPSSDSDITISSFDAHQDLTKRAMRGYITHCPIYNTTTRQLVVLPKIEESSIIDGDHVNKNIKYHIGYDPVQDRYKVVCTVTTTSNKVGESITYMSEQWVFLLGGDISSRWRKIPCQSSHFPLTQGLTIKGRMYYLAWIRDLDHVLVSLDTSSEEISMLQAPEDNFNPLTVTLIECCEKVAILHYIDLETEGMMKLWVMEDAEKHRWSCKTLVFQSSQVDLFKKIKLGVVGTTRNGEVIFAPLDTACFYIILYDLQKNHMRKVEIKETPNRHLTKFCEAAGFDDVENLIYL</sequence>
<evidence type="ECO:0000313" key="3">
    <source>
        <dbReference type="Proteomes" id="UP000823674"/>
    </source>
</evidence>